<accession>A0ABP8JRH5</accession>
<dbReference type="EMBL" id="BAABFX010000025">
    <property type="protein sequence ID" value="GAA4394963.1"/>
    <property type="molecule type" value="Genomic_DNA"/>
</dbReference>
<evidence type="ECO:0000313" key="3">
    <source>
        <dbReference type="Proteomes" id="UP001500390"/>
    </source>
</evidence>
<reference evidence="3" key="1">
    <citation type="journal article" date="2019" name="Int. J. Syst. Evol. Microbiol.">
        <title>The Global Catalogue of Microorganisms (GCM) 10K type strain sequencing project: providing services to taxonomists for standard genome sequencing and annotation.</title>
        <authorList>
            <consortium name="The Broad Institute Genomics Platform"/>
            <consortium name="The Broad Institute Genome Sequencing Center for Infectious Disease"/>
            <person name="Wu L."/>
            <person name="Ma J."/>
        </authorList>
    </citation>
    <scope>NUCLEOTIDE SEQUENCE [LARGE SCALE GENOMIC DNA]</scope>
    <source>
        <strain evidence="3">JCM 17738</strain>
    </source>
</reference>
<feature type="region of interest" description="Disordered" evidence="1">
    <location>
        <begin position="1"/>
        <end position="24"/>
    </location>
</feature>
<protein>
    <submittedName>
        <fullName evidence="2">DNA alkylation repair protein</fullName>
    </submittedName>
</protein>
<dbReference type="PANTHER" id="PTHR34070:SF1">
    <property type="entry name" value="DNA ALKYLATION REPAIR PROTEIN"/>
    <property type="match status" value="1"/>
</dbReference>
<evidence type="ECO:0000256" key="1">
    <source>
        <dbReference type="SAM" id="MobiDB-lite"/>
    </source>
</evidence>
<dbReference type="PANTHER" id="PTHR34070">
    <property type="entry name" value="ARMADILLO-TYPE FOLD"/>
    <property type="match status" value="1"/>
</dbReference>
<dbReference type="Pfam" id="PF08713">
    <property type="entry name" value="DNA_alkylation"/>
    <property type="match status" value="1"/>
</dbReference>
<feature type="compositionally biased region" description="Low complexity" evidence="1">
    <location>
        <begin position="1"/>
        <end position="16"/>
    </location>
</feature>
<sequence>MGVMTTTSAPGSAAAGDHPASGSAPRTLVTAVRDALADPAVGDPERAVAQRAYMKSPMPFRGLGKPELTVLLRPLLGDRALVPHTREEWSDAVRDLVDHATHREEWYAALAVAGHRVARPWQDPDTLALYRHVVTSTCWWDIVDPVAADFIGPILLSHRDVVTPLVRADAVDPHLWVRRTAILAQLKHRAATDVDLLADVLDANLEGSLHGKDFFIRKAVGWALRQHARVDADWVREYVDSRASRLSGLSRREALKHL</sequence>
<evidence type="ECO:0000313" key="2">
    <source>
        <dbReference type="EMBL" id="GAA4394963.1"/>
    </source>
</evidence>
<dbReference type="InterPro" id="IPR016024">
    <property type="entry name" value="ARM-type_fold"/>
</dbReference>
<dbReference type="Gene3D" id="1.25.10.90">
    <property type="match status" value="1"/>
</dbReference>
<dbReference type="SUPFAM" id="SSF48371">
    <property type="entry name" value="ARM repeat"/>
    <property type="match status" value="1"/>
</dbReference>
<organism evidence="2 3">
    <name type="scientific">Ornithinibacter aureus</name>
    <dbReference type="NCBI Taxonomy" id="622664"/>
    <lineage>
        <taxon>Bacteria</taxon>
        <taxon>Bacillati</taxon>
        <taxon>Actinomycetota</taxon>
        <taxon>Actinomycetes</taxon>
        <taxon>Micrococcales</taxon>
        <taxon>Intrasporangiaceae</taxon>
        <taxon>Ornithinibacter</taxon>
    </lineage>
</organism>
<dbReference type="InterPro" id="IPR014825">
    <property type="entry name" value="DNA_alkylation"/>
</dbReference>
<comment type="caution">
    <text evidence="2">The sequence shown here is derived from an EMBL/GenBank/DDBJ whole genome shotgun (WGS) entry which is preliminary data.</text>
</comment>
<keyword evidence="3" id="KW-1185">Reference proteome</keyword>
<name>A0ABP8JRH5_9MICO</name>
<proteinExistence type="predicted"/>
<gene>
    <name evidence="2" type="ORF">GCM10023153_16560</name>
</gene>
<dbReference type="Proteomes" id="UP001500390">
    <property type="component" value="Unassembled WGS sequence"/>
</dbReference>